<gene>
    <name evidence="2" type="ORF">ZHAS_00014759</name>
</gene>
<evidence type="ECO:0000313" key="3">
    <source>
        <dbReference type="EnsemblMetazoa" id="ASIC014759-PA"/>
    </source>
</evidence>
<dbReference type="AlphaFoldDB" id="A0A084W964"/>
<dbReference type="EMBL" id="KE525321">
    <property type="protein sequence ID" value="KFB46758.1"/>
    <property type="molecule type" value="Genomic_DNA"/>
</dbReference>
<feature type="region of interest" description="Disordered" evidence="1">
    <location>
        <begin position="1"/>
        <end position="20"/>
    </location>
</feature>
<evidence type="ECO:0000313" key="4">
    <source>
        <dbReference type="Proteomes" id="UP000030765"/>
    </source>
</evidence>
<protein>
    <submittedName>
        <fullName evidence="2 3">Uncharacterized protein</fullName>
    </submittedName>
</protein>
<sequence>MVRDVRESGPASDEGPNILRIFFPARTRSCKKPGSREQPGMSKLFDHEKRNPKGIIDASNCHRMVG</sequence>
<accession>A0A084W964</accession>
<dbReference type="VEuPathDB" id="VectorBase:ASIC014759"/>
<keyword evidence="4" id="KW-1185">Reference proteome</keyword>
<feature type="region of interest" description="Disordered" evidence="1">
    <location>
        <begin position="29"/>
        <end position="66"/>
    </location>
</feature>
<dbReference type="EMBL" id="ATLV01021625">
    <property type="status" value="NOT_ANNOTATED_CDS"/>
    <property type="molecule type" value="Genomic_DNA"/>
</dbReference>
<organism evidence="2">
    <name type="scientific">Anopheles sinensis</name>
    <name type="common">Mosquito</name>
    <dbReference type="NCBI Taxonomy" id="74873"/>
    <lineage>
        <taxon>Eukaryota</taxon>
        <taxon>Metazoa</taxon>
        <taxon>Ecdysozoa</taxon>
        <taxon>Arthropoda</taxon>
        <taxon>Hexapoda</taxon>
        <taxon>Insecta</taxon>
        <taxon>Pterygota</taxon>
        <taxon>Neoptera</taxon>
        <taxon>Endopterygota</taxon>
        <taxon>Diptera</taxon>
        <taxon>Nematocera</taxon>
        <taxon>Culicoidea</taxon>
        <taxon>Culicidae</taxon>
        <taxon>Anophelinae</taxon>
        <taxon>Anopheles</taxon>
    </lineage>
</organism>
<dbReference type="Proteomes" id="UP000030765">
    <property type="component" value="Unassembled WGS sequence"/>
</dbReference>
<reference evidence="2 4" key="1">
    <citation type="journal article" date="2014" name="BMC Genomics">
        <title>Genome sequence of Anopheles sinensis provides insight into genetics basis of mosquito competence for malaria parasites.</title>
        <authorList>
            <person name="Zhou D."/>
            <person name="Zhang D."/>
            <person name="Ding G."/>
            <person name="Shi L."/>
            <person name="Hou Q."/>
            <person name="Ye Y."/>
            <person name="Xu Y."/>
            <person name="Zhou H."/>
            <person name="Xiong C."/>
            <person name="Li S."/>
            <person name="Yu J."/>
            <person name="Hong S."/>
            <person name="Yu X."/>
            <person name="Zou P."/>
            <person name="Chen C."/>
            <person name="Chang X."/>
            <person name="Wang W."/>
            <person name="Lv Y."/>
            <person name="Sun Y."/>
            <person name="Ma L."/>
            <person name="Shen B."/>
            <person name="Zhu C."/>
        </authorList>
    </citation>
    <scope>NUCLEOTIDE SEQUENCE [LARGE SCALE GENOMIC DNA]</scope>
</reference>
<dbReference type="EnsemblMetazoa" id="ASIC014759-RA">
    <property type="protein sequence ID" value="ASIC014759-PA"/>
    <property type="gene ID" value="ASIC014759"/>
</dbReference>
<reference evidence="3" key="2">
    <citation type="submission" date="2020-05" db="UniProtKB">
        <authorList>
            <consortium name="EnsemblMetazoa"/>
        </authorList>
    </citation>
    <scope>IDENTIFICATION</scope>
</reference>
<proteinExistence type="predicted"/>
<name>A0A084W964_ANOSI</name>
<evidence type="ECO:0000313" key="2">
    <source>
        <dbReference type="EMBL" id="KFB46758.1"/>
    </source>
</evidence>
<evidence type="ECO:0000256" key="1">
    <source>
        <dbReference type="SAM" id="MobiDB-lite"/>
    </source>
</evidence>